<sequence length="137" mass="14232">MNSHPSGNSGSLSDTLKGYVNVAMAKGHEALEQAKVLGHKAQEQLNHAMAQGQESTTHGTQQQSNTTSGSIAGTQHQAQAQNVPQKAMSSQDDAFGDLHQFNTQATADNAASQAQKTSQQSKLASANAASKASQTTL</sequence>
<reference evidence="2" key="1">
    <citation type="journal article" date="2020" name="Fungal Divers.">
        <title>Resolving the Mortierellaceae phylogeny through synthesis of multi-gene phylogenetics and phylogenomics.</title>
        <authorList>
            <person name="Vandepol N."/>
            <person name="Liber J."/>
            <person name="Desiro A."/>
            <person name="Na H."/>
            <person name="Kennedy M."/>
            <person name="Barry K."/>
            <person name="Grigoriev I.V."/>
            <person name="Miller A.N."/>
            <person name="O'Donnell K."/>
            <person name="Stajich J.E."/>
            <person name="Bonito G."/>
        </authorList>
    </citation>
    <scope>NUCLEOTIDE SEQUENCE</scope>
    <source>
        <strain evidence="2">NRRL 6426</strain>
    </source>
</reference>
<evidence type="ECO:0000256" key="1">
    <source>
        <dbReference type="SAM" id="MobiDB-lite"/>
    </source>
</evidence>
<gene>
    <name evidence="2" type="ORF">BG015_002977</name>
</gene>
<protein>
    <submittedName>
        <fullName evidence="2">Uncharacterized protein</fullName>
    </submittedName>
</protein>
<feature type="compositionally biased region" description="Polar residues" evidence="1">
    <location>
        <begin position="100"/>
        <end position="109"/>
    </location>
</feature>
<dbReference type="OrthoDB" id="2406149at2759"/>
<name>A0A9P5RNF9_9FUNG</name>
<evidence type="ECO:0000313" key="2">
    <source>
        <dbReference type="EMBL" id="KAF9136859.1"/>
    </source>
</evidence>
<evidence type="ECO:0000313" key="3">
    <source>
        <dbReference type="Proteomes" id="UP000748756"/>
    </source>
</evidence>
<feature type="compositionally biased region" description="Low complexity" evidence="1">
    <location>
        <begin position="110"/>
        <end position="137"/>
    </location>
</feature>
<proteinExistence type="predicted"/>
<dbReference type="Proteomes" id="UP000748756">
    <property type="component" value="Unassembled WGS sequence"/>
</dbReference>
<feature type="compositionally biased region" description="Polar residues" evidence="1">
    <location>
        <begin position="52"/>
        <end position="92"/>
    </location>
</feature>
<accession>A0A9P5RNF9</accession>
<feature type="region of interest" description="Disordered" evidence="1">
    <location>
        <begin position="40"/>
        <end position="137"/>
    </location>
</feature>
<keyword evidence="3" id="KW-1185">Reference proteome</keyword>
<dbReference type="AlphaFoldDB" id="A0A9P5RNF9"/>
<comment type="caution">
    <text evidence="2">The sequence shown here is derived from an EMBL/GenBank/DDBJ whole genome shotgun (WGS) entry which is preliminary data.</text>
</comment>
<dbReference type="EMBL" id="JAAAUQ010001621">
    <property type="protein sequence ID" value="KAF9136859.1"/>
    <property type="molecule type" value="Genomic_DNA"/>
</dbReference>
<organism evidence="2 3">
    <name type="scientific">Linnemannia schmuckeri</name>
    <dbReference type="NCBI Taxonomy" id="64567"/>
    <lineage>
        <taxon>Eukaryota</taxon>
        <taxon>Fungi</taxon>
        <taxon>Fungi incertae sedis</taxon>
        <taxon>Mucoromycota</taxon>
        <taxon>Mortierellomycotina</taxon>
        <taxon>Mortierellomycetes</taxon>
        <taxon>Mortierellales</taxon>
        <taxon>Mortierellaceae</taxon>
        <taxon>Linnemannia</taxon>
    </lineage>
</organism>